<dbReference type="Proteomes" id="UP000735302">
    <property type="component" value="Unassembled WGS sequence"/>
</dbReference>
<evidence type="ECO:0000313" key="10">
    <source>
        <dbReference type="Proteomes" id="UP000735302"/>
    </source>
</evidence>
<dbReference type="GO" id="GO:0000463">
    <property type="term" value="P:maturation of LSU-rRNA from tricistronic rRNA transcript (SSU-rRNA, 5.8S rRNA, LSU-rRNA)"/>
    <property type="evidence" value="ECO:0007669"/>
    <property type="project" value="TreeGrafter"/>
</dbReference>
<evidence type="ECO:0000256" key="4">
    <source>
        <dbReference type="ARBA" id="ARBA00023242"/>
    </source>
</evidence>
<sequence length="308" mass="35068">MQRIVKPKTQRGRRALEKKEPKIFENSKNALMFKGGNTSQTVTQILKDWHTLKKPNATLFTKKNATKPFEDQSSVEFFASKADTSLFMFGSHSKKRPNNIVIGRLFDGQVLDMVEFGVSKFTSLRDFKTLKTASGIKPCVVISGEFFEDSDDNRRIKNLLIDFFRGPTVEKISLSGLEHVISITATNGKFYLRSYRILMKKSGSKVPRVELEAMGPSLDLVLRRTHLASDDLFKRALKKPATAKPKKKKNISRDDLGNRLGRIHMKTQEFDKLQVRKVKGLKKRKNDVETDVTETATKKQRTQTVEAT</sequence>
<accession>A0AAV3YQ87</accession>
<evidence type="ECO:0000259" key="8">
    <source>
        <dbReference type="PROSITE" id="PS50833"/>
    </source>
</evidence>
<dbReference type="PROSITE" id="PS50833">
    <property type="entry name" value="BRIX"/>
    <property type="match status" value="1"/>
</dbReference>
<dbReference type="GO" id="GO:0005730">
    <property type="term" value="C:nucleolus"/>
    <property type="evidence" value="ECO:0007669"/>
    <property type="project" value="UniProtKB-SubCell"/>
</dbReference>
<evidence type="ECO:0000313" key="9">
    <source>
        <dbReference type="EMBL" id="GFN84626.1"/>
    </source>
</evidence>
<evidence type="ECO:0000256" key="6">
    <source>
        <dbReference type="RuleBase" id="RU367086"/>
    </source>
</evidence>
<comment type="subcellular location">
    <subcellularLocation>
        <location evidence="1 6">Nucleus</location>
        <location evidence="1 6">Nucleolus</location>
    </subcellularLocation>
</comment>
<feature type="region of interest" description="Disordered" evidence="7">
    <location>
        <begin position="281"/>
        <end position="308"/>
    </location>
</feature>
<keyword evidence="4 6" id="KW-0539">Nucleus</keyword>
<evidence type="ECO:0000256" key="3">
    <source>
        <dbReference type="ARBA" id="ARBA00020387"/>
    </source>
</evidence>
<evidence type="ECO:0000256" key="1">
    <source>
        <dbReference type="ARBA" id="ARBA00004604"/>
    </source>
</evidence>
<evidence type="ECO:0000256" key="2">
    <source>
        <dbReference type="ARBA" id="ARBA00010782"/>
    </source>
</evidence>
<gene>
    <name evidence="9" type="ORF">PoB_001113200</name>
</gene>
<comment type="similarity">
    <text evidence="2 6">Belongs to the RPF2 family.</text>
</comment>
<dbReference type="EMBL" id="BLXT01001321">
    <property type="protein sequence ID" value="GFN84626.1"/>
    <property type="molecule type" value="Genomic_DNA"/>
</dbReference>
<dbReference type="Pfam" id="PF04427">
    <property type="entry name" value="Brix"/>
    <property type="match status" value="1"/>
</dbReference>
<evidence type="ECO:0000256" key="7">
    <source>
        <dbReference type="SAM" id="MobiDB-lite"/>
    </source>
</evidence>
<comment type="caution">
    <text evidence="9">The sequence shown here is derived from an EMBL/GenBank/DDBJ whole genome shotgun (WGS) entry which is preliminary data.</text>
</comment>
<organism evidence="9 10">
    <name type="scientific">Plakobranchus ocellatus</name>
    <dbReference type="NCBI Taxonomy" id="259542"/>
    <lineage>
        <taxon>Eukaryota</taxon>
        <taxon>Metazoa</taxon>
        <taxon>Spiralia</taxon>
        <taxon>Lophotrochozoa</taxon>
        <taxon>Mollusca</taxon>
        <taxon>Gastropoda</taxon>
        <taxon>Heterobranchia</taxon>
        <taxon>Euthyneura</taxon>
        <taxon>Panpulmonata</taxon>
        <taxon>Sacoglossa</taxon>
        <taxon>Placobranchoidea</taxon>
        <taxon>Plakobranchidae</taxon>
        <taxon>Plakobranchus</taxon>
    </lineage>
</organism>
<dbReference type="PANTHER" id="PTHR12728:SF0">
    <property type="entry name" value="RIBOSOME PRODUCTION FACTOR 2 HOMOLOG"/>
    <property type="match status" value="1"/>
</dbReference>
<keyword evidence="10" id="KW-1185">Reference proteome</keyword>
<dbReference type="InterPro" id="IPR039770">
    <property type="entry name" value="Rpf2"/>
</dbReference>
<dbReference type="PANTHER" id="PTHR12728">
    <property type="entry name" value="BRIX DOMAIN CONTAINING PROTEIN"/>
    <property type="match status" value="1"/>
</dbReference>
<dbReference type="GO" id="GO:0000027">
    <property type="term" value="P:ribosomal large subunit assembly"/>
    <property type="evidence" value="ECO:0007669"/>
    <property type="project" value="InterPro"/>
</dbReference>
<proteinExistence type="inferred from homology"/>
<dbReference type="InterPro" id="IPR007109">
    <property type="entry name" value="Brix"/>
</dbReference>
<dbReference type="AlphaFoldDB" id="A0AAV3YQ87"/>
<protein>
    <recommendedName>
        <fullName evidence="3 6">Ribosome production factor 2 homolog</fullName>
    </recommendedName>
    <alternativeName>
        <fullName evidence="5 6">Ribosome biogenesis protein RPF2 homolog</fullName>
    </alternativeName>
</protein>
<feature type="domain" description="Brix" evidence="8">
    <location>
        <begin position="28"/>
        <end position="231"/>
    </location>
</feature>
<name>A0AAV3YQ87_9GAST</name>
<evidence type="ECO:0000256" key="5">
    <source>
        <dbReference type="ARBA" id="ARBA00030889"/>
    </source>
</evidence>
<dbReference type="SMART" id="SM00879">
    <property type="entry name" value="Brix"/>
    <property type="match status" value="1"/>
</dbReference>
<reference evidence="9 10" key="1">
    <citation type="journal article" date="2021" name="Elife">
        <title>Chloroplast acquisition without the gene transfer in kleptoplastic sea slugs, Plakobranchus ocellatus.</title>
        <authorList>
            <person name="Maeda T."/>
            <person name="Takahashi S."/>
            <person name="Yoshida T."/>
            <person name="Shimamura S."/>
            <person name="Takaki Y."/>
            <person name="Nagai Y."/>
            <person name="Toyoda A."/>
            <person name="Suzuki Y."/>
            <person name="Arimoto A."/>
            <person name="Ishii H."/>
            <person name="Satoh N."/>
            <person name="Nishiyama T."/>
            <person name="Hasebe M."/>
            <person name="Maruyama T."/>
            <person name="Minagawa J."/>
            <person name="Obokata J."/>
            <person name="Shigenobu S."/>
        </authorList>
    </citation>
    <scope>NUCLEOTIDE SEQUENCE [LARGE SCALE GENOMIC DNA]</scope>
</reference>
<dbReference type="GO" id="GO:0019843">
    <property type="term" value="F:rRNA binding"/>
    <property type="evidence" value="ECO:0007669"/>
    <property type="project" value="UniProtKB-UniRule"/>
</dbReference>